<protein>
    <submittedName>
        <fullName evidence="2">GT2 family glycosyltransferase</fullName>
    </submittedName>
</protein>
<gene>
    <name evidence="2" type="ORF">EV199_3747</name>
</gene>
<dbReference type="InterPro" id="IPR001173">
    <property type="entry name" value="Glyco_trans_2-like"/>
</dbReference>
<comment type="caution">
    <text evidence="2">The sequence shown here is derived from an EMBL/GenBank/DDBJ whole genome shotgun (WGS) entry which is preliminary data.</text>
</comment>
<evidence type="ECO:0000313" key="2">
    <source>
        <dbReference type="EMBL" id="RZS71834.1"/>
    </source>
</evidence>
<dbReference type="EMBL" id="SGXA01000002">
    <property type="protein sequence ID" value="RZS71834.1"/>
    <property type="molecule type" value="Genomic_DNA"/>
</dbReference>
<dbReference type="Gene3D" id="3.90.550.10">
    <property type="entry name" value="Spore Coat Polysaccharide Biosynthesis Protein SpsA, Chain A"/>
    <property type="match status" value="1"/>
</dbReference>
<proteinExistence type="predicted"/>
<evidence type="ECO:0000313" key="3">
    <source>
        <dbReference type="Proteomes" id="UP000293874"/>
    </source>
</evidence>
<dbReference type="OrthoDB" id="9771846at2"/>
<dbReference type="PANTHER" id="PTHR43179:SF7">
    <property type="entry name" value="RHAMNOSYLTRANSFERASE WBBL"/>
    <property type="match status" value="1"/>
</dbReference>
<dbReference type="AlphaFoldDB" id="A0A4Q7MV17"/>
<dbReference type="PANTHER" id="PTHR43179">
    <property type="entry name" value="RHAMNOSYLTRANSFERASE WBBL"/>
    <property type="match status" value="1"/>
</dbReference>
<dbReference type="Pfam" id="PF00535">
    <property type="entry name" value="Glycos_transf_2"/>
    <property type="match status" value="1"/>
</dbReference>
<dbReference type="GO" id="GO:0016740">
    <property type="term" value="F:transferase activity"/>
    <property type="evidence" value="ECO:0007669"/>
    <property type="project" value="UniProtKB-KW"/>
</dbReference>
<dbReference type="Proteomes" id="UP000293874">
    <property type="component" value="Unassembled WGS sequence"/>
</dbReference>
<dbReference type="CDD" id="cd04186">
    <property type="entry name" value="GT_2_like_c"/>
    <property type="match status" value="1"/>
</dbReference>
<evidence type="ECO:0000259" key="1">
    <source>
        <dbReference type="Pfam" id="PF00535"/>
    </source>
</evidence>
<keyword evidence="3" id="KW-1185">Reference proteome</keyword>
<organism evidence="2 3">
    <name type="scientific">Pseudobacter ginsenosidimutans</name>
    <dbReference type="NCBI Taxonomy" id="661488"/>
    <lineage>
        <taxon>Bacteria</taxon>
        <taxon>Pseudomonadati</taxon>
        <taxon>Bacteroidota</taxon>
        <taxon>Chitinophagia</taxon>
        <taxon>Chitinophagales</taxon>
        <taxon>Chitinophagaceae</taxon>
        <taxon>Pseudobacter</taxon>
    </lineage>
</organism>
<dbReference type="InterPro" id="IPR029044">
    <property type="entry name" value="Nucleotide-diphossugar_trans"/>
</dbReference>
<reference evidence="2 3" key="1">
    <citation type="submission" date="2019-02" db="EMBL/GenBank/DDBJ databases">
        <title>Genomic Encyclopedia of Type Strains, Phase IV (KMG-IV): sequencing the most valuable type-strain genomes for metagenomic binning, comparative biology and taxonomic classification.</title>
        <authorList>
            <person name="Goeker M."/>
        </authorList>
    </citation>
    <scope>NUCLEOTIDE SEQUENCE [LARGE SCALE GENOMIC DNA]</scope>
    <source>
        <strain evidence="2 3">DSM 18116</strain>
    </source>
</reference>
<keyword evidence="2" id="KW-0808">Transferase</keyword>
<dbReference type="RefSeq" id="WP_130542303.1">
    <property type="nucleotide sequence ID" value="NZ_CP042431.1"/>
</dbReference>
<sequence length="384" mass="42907">MRLSVIIVNYNVKYFLEQCLCSVMKAVTALGEAAAEVIVVDNQSTDGSVEYLRPKFPSVFFIENRENSGFGRANNQAVQMSKGEFILFLNPDTIVEENSFTRCLAEMQRQPDLGAMGVRMVDGGGKYLPESKRGFPTPWVSFCKLSGLTKLFPVSRVFARYYLGHLPEKESNEVDVLAGACMLVRRKAVELTGGFDEQFFMYAEDIDLSFRIKKAGFRNFYFTGTTIIHFKGESTLKDARYVRHFYEAMILYVRKHYKGIGAWFYVLLLKAMIAIRSVLQSKPVPPKGLSKDQSIAVTGDPGTVKRIVHGLGDQQVTNQPQLADVLICCEGADFTFRELIGRIEELAPDKRAFVHGSGTECAVGSASKDRQGEVILLKLPPESI</sequence>
<feature type="domain" description="Glycosyltransferase 2-like" evidence="1">
    <location>
        <begin position="4"/>
        <end position="189"/>
    </location>
</feature>
<name>A0A4Q7MV17_9BACT</name>
<accession>A0A4Q7MV17</accession>
<dbReference type="SUPFAM" id="SSF53448">
    <property type="entry name" value="Nucleotide-diphospho-sugar transferases"/>
    <property type="match status" value="1"/>
</dbReference>